<proteinExistence type="predicted"/>
<feature type="compositionally biased region" description="Basic and acidic residues" evidence="1">
    <location>
        <begin position="133"/>
        <end position="143"/>
    </location>
</feature>
<dbReference type="eggNOG" id="ENOG502SAJ6">
    <property type="taxonomic scope" value="Eukaryota"/>
</dbReference>
<feature type="compositionally biased region" description="Basic and acidic residues" evidence="1">
    <location>
        <begin position="28"/>
        <end position="104"/>
    </location>
</feature>
<organism evidence="2 3">
    <name type="scientific">Pichia sorbitophila (strain ATCC MYA-4447 / BCRC 22081 / CBS 7064 / NBRC 10061 / NRRL Y-12695)</name>
    <name type="common">Hybrid yeast</name>
    <dbReference type="NCBI Taxonomy" id="559304"/>
    <lineage>
        <taxon>Eukaryota</taxon>
        <taxon>Fungi</taxon>
        <taxon>Dikarya</taxon>
        <taxon>Ascomycota</taxon>
        <taxon>Saccharomycotina</taxon>
        <taxon>Pichiomycetes</taxon>
        <taxon>Debaryomycetaceae</taxon>
        <taxon>Millerozyma</taxon>
    </lineage>
</organism>
<dbReference type="InParanoid" id="G8YD76"/>
<evidence type="ECO:0000313" key="2">
    <source>
        <dbReference type="EMBL" id="CCE82907.1"/>
    </source>
</evidence>
<feature type="region of interest" description="Disordered" evidence="1">
    <location>
        <begin position="1"/>
        <end position="143"/>
    </location>
</feature>
<accession>G8YD76</accession>
<feature type="compositionally biased region" description="Basic and acidic residues" evidence="1">
    <location>
        <begin position="113"/>
        <end position="122"/>
    </location>
</feature>
<keyword evidence="3" id="KW-1185">Reference proteome</keyword>
<gene>
    <name evidence="2" type="primary">Piso0_002668</name>
    <name evidence="2" type="ORF">GNLVRS01_PISO0J16993g</name>
</gene>
<dbReference type="Proteomes" id="UP000005222">
    <property type="component" value="Chromosome J"/>
</dbReference>
<evidence type="ECO:0000313" key="3">
    <source>
        <dbReference type="Proteomes" id="UP000005222"/>
    </source>
</evidence>
<feature type="compositionally biased region" description="Basic and acidic residues" evidence="1">
    <location>
        <begin position="1"/>
        <end position="10"/>
    </location>
</feature>
<protein>
    <submittedName>
        <fullName evidence="2">Piso0_002668 protein</fullName>
    </submittedName>
</protein>
<dbReference type="AlphaFoldDB" id="G8YD76"/>
<name>G8YD76_PICSO</name>
<dbReference type="STRING" id="559304.G8YD76"/>
<dbReference type="EMBL" id="FO082050">
    <property type="protein sequence ID" value="CCE82907.1"/>
    <property type="molecule type" value="Genomic_DNA"/>
</dbReference>
<evidence type="ECO:0000256" key="1">
    <source>
        <dbReference type="SAM" id="MobiDB-lite"/>
    </source>
</evidence>
<dbReference type="OrthoDB" id="10071890at2759"/>
<dbReference type="HOGENOM" id="CLU_1806919_0_0_1"/>
<sequence>MGNKELHLGELGKIPSQETATTQLAEDDFNRSKSEYSKEKSTSSSAHKEKNYPGKSAGKTEGKFEGKSEGKFEGKAEGKFEGKTEGKFEGKTEGKTEGKFEGKADGVSNAKDGNTDSNKDGIPKSTTSNKSFGKFEHNQENAS</sequence>
<reference evidence="2 3" key="1">
    <citation type="journal article" date="2012" name="G3 (Bethesda)">
        <title>Pichia sorbitophila, an interspecies yeast hybrid reveals early steps of genome resolution following polyploidization.</title>
        <authorList>
            <person name="Leh Louis V."/>
            <person name="Despons L."/>
            <person name="Friedrich A."/>
            <person name="Martin T."/>
            <person name="Durrens P."/>
            <person name="Casaregola S."/>
            <person name="Neuveglise C."/>
            <person name="Fairhead C."/>
            <person name="Marck C."/>
            <person name="Cruz J.A."/>
            <person name="Straub M.L."/>
            <person name="Kugler V."/>
            <person name="Sacerdot C."/>
            <person name="Uzunov Z."/>
            <person name="Thierry A."/>
            <person name="Weiss S."/>
            <person name="Bleykasten C."/>
            <person name="De Montigny J."/>
            <person name="Jacques N."/>
            <person name="Jung P."/>
            <person name="Lemaire M."/>
            <person name="Mallet S."/>
            <person name="Morel G."/>
            <person name="Richard G.F."/>
            <person name="Sarkar A."/>
            <person name="Savel G."/>
            <person name="Schacherer J."/>
            <person name="Seret M.L."/>
            <person name="Talla E."/>
            <person name="Samson G."/>
            <person name="Jubin C."/>
            <person name="Poulain J."/>
            <person name="Vacherie B."/>
            <person name="Barbe V."/>
            <person name="Pelletier E."/>
            <person name="Sherman D.J."/>
            <person name="Westhof E."/>
            <person name="Weissenbach J."/>
            <person name="Baret P.V."/>
            <person name="Wincker P."/>
            <person name="Gaillardin C."/>
            <person name="Dujon B."/>
            <person name="Souciet J.L."/>
        </authorList>
    </citation>
    <scope>NUCLEOTIDE SEQUENCE [LARGE SCALE GENOMIC DNA]</scope>
    <source>
        <strain evidence="3">ATCC MYA-4447 / BCRC 22081 / CBS 7064 / NBRC 10061 / NRRL Y-12695</strain>
    </source>
</reference>